<proteinExistence type="inferred from homology"/>
<dbReference type="InterPro" id="IPR007129">
    <property type="entry name" value="Ubiqinol_cyt_c_chaperone_CPB3"/>
</dbReference>
<dbReference type="AlphaFoldDB" id="A0A1Y2B045"/>
<dbReference type="PANTHER" id="PTHR12184">
    <property type="entry name" value="UBIQUINOL-CYTOCHROME C REDUCTASE COMPLEX ASSEMBLY FACTOR 1 FAMILY MEMBER"/>
    <property type="match status" value="1"/>
</dbReference>
<protein>
    <recommendedName>
        <fullName evidence="3">Ubiquinol-cytochrome c chaperone domain-containing protein</fullName>
    </recommendedName>
</protein>
<organism evidence="4 5">
    <name type="scientific">Naematelia encephala</name>
    <dbReference type="NCBI Taxonomy" id="71784"/>
    <lineage>
        <taxon>Eukaryota</taxon>
        <taxon>Fungi</taxon>
        <taxon>Dikarya</taxon>
        <taxon>Basidiomycota</taxon>
        <taxon>Agaricomycotina</taxon>
        <taxon>Tremellomycetes</taxon>
        <taxon>Tremellales</taxon>
        <taxon>Naemateliaceae</taxon>
        <taxon>Naematelia</taxon>
    </lineage>
</organism>
<feature type="domain" description="Ubiquinol-cytochrome c chaperone" evidence="3">
    <location>
        <begin position="120"/>
        <end position="344"/>
    </location>
</feature>
<dbReference type="Proteomes" id="UP000193986">
    <property type="component" value="Unassembled WGS sequence"/>
</dbReference>
<dbReference type="STRING" id="71784.A0A1Y2B045"/>
<dbReference type="PANTHER" id="PTHR12184:SF1">
    <property type="entry name" value="UBIQUINOL-CYTOCHROME-C REDUCTASE COMPLEX ASSEMBLY FACTOR 1"/>
    <property type="match status" value="1"/>
</dbReference>
<name>A0A1Y2B045_9TREE</name>
<feature type="compositionally biased region" description="Low complexity" evidence="2">
    <location>
        <begin position="159"/>
        <end position="191"/>
    </location>
</feature>
<evidence type="ECO:0000256" key="2">
    <source>
        <dbReference type="SAM" id="MobiDB-lite"/>
    </source>
</evidence>
<gene>
    <name evidence="4" type="ORF">BCR39DRAFT_538185</name>
</gene>
<evidence type="ECO:0000256" key="1">
    <source>
        <dbReference type="ARBA" id="ARBA00006407"/>
    </source>
</evidence>
<accession>A0A1Y2B045</accession>
<feature type="region of interest" description="Disordered" evidence="2">
    <location>
        <begin position="156"/>
        <end position="191"/>
    </location>
</feature>
<dbReference type="EMBL" id="MCFC01000038">
    <property type="protein sequence ID" value="ORY27475.1"/>
    <property type="molecule type" value="Genomic_DNA"/>
</dbReference>
<comment type="similarity">
    <text evidence="1">Belongs to the CBP3 family.</text>
</comment>
<evidence type="ECO:0000313" key="4">
    <source>
        <dbReference type="EMBL" id="ORY27475.1"/>
    </source>
</evidence>
<reference evidence="4 5" key="1">
    <citation type="submission" date="2016-07" db="EMBL/GenBank/DDBJ databases">
        <title>Pervasive Adenine N6-methylation of Active Genes in Fungi.</title>
        <authorList>
            <consortium name="DOE Joint Genome Institute"/>
            <person name="Mondo S.J."/>
            <person name="Dannebaum R.O."/>
            <person name="Kuo R.C."/>
            <person name="Labutti K."/>
            <person name="Haridas S."/>
            <person name="Kuo A."/>
            <person name="Salamov A."/>
            <person name="Ahrendt S.R."/>
            <person name="Lipzen A."/>
            <person name="Sullivan W."/>
            <person name="Andreopoulos W.B."/>
            <person name="Clum A."/>
            <person name="Lindquist E."/>
            <person name="Daum C."/>
            <person name="Ramamoorthy G.K."/>
            <person name="Gryganskyi A."/>
            <person name="Culley D."/>
            <person name="Magnuson J.K."/>
            <person name="James T.Y."/>
            <person name="O'Malley M.A."/>
            <person name="Stajich J.E."/>
            <person name="Spatafora J.W."/>
            <person name="Visel A."/>
            <person name="Grigoriev I.V."/>
        </authorList>
    </citation>
    <scope>NUCLEOTIDE SEQUENCE [LARGE SCALE GENOMIC DNA]</scope>
    <source>
        <strain evidence="4 5">68-887.2</strain>
    </source>
</reference>
<dbReference type="GO" id="GO:0034551">
    <property type="term" value="P:mitochondrial respiratory chain complex III assembly"/>
    <property type="evidence" value="ECO:0007669"/>
    <property type="project" value="TreeGrafter"/>
</dbReference>
<sequence>MSSLSRRTALSLSVINHAFTPLTPLRTLSACSRRLAAPTNNDPLPVPSVVFPVPKDPFQRTAGEQKRTQTVSETRVAIARGIARVMGYNSKSSTAIRETSRIMKGIVEAVEKDKDFWYDRCGLPPTYQSFFQLHLLYILIIIPRLRTLPASLPIPNSPIPESQEPSEPTNSSPTTSTSTTTTESSTVPTASSSVGYFSKPNYQIYPSELINHFFELAEAQMRKVLGRGERERVVKKYMQEMGEQWKGASVSLDYVLGLSISQDPALKELADPELAAWVWRNLFSSRGMPLAGALAPGPAEAGGYIGEAKEIELTQSLGSIVYWIRKEMNRLEAISDEDVLTARIGAWGSPGL</sequence>
<dbReference type="InParanoid" id="A0A1Y2B045"/>
<dbReference type="FunCoup" id="A0A1Y2B045">
    <property type="interactions" value="177"/>
</dbReference>
<keyword evidence="5" id="KW-1185">Reference proteome</keyword>
<dbReference type="InterPro" id="IPR021150">
    <property type="entry name" value="Ubiq_cyt_c_chap"/>
</dbReference>
<dbReference type="GO" id="GO:0005739">
    <property type="term" value="C:mitochondrion"/>
    <property type="evidence" value="ECO:0007669"/>
    <property type="project" value="TreeGrafter"/>
</dbReference>
<dbReference type="OrthoDB" id="10253878at2759"/>
<comment type="caution">
    <text evidence="4">The sequence shown here is derived from an EMBL/GenBank/DDBJ whole genome shotgun (WGS) entry which is preliminary data.</text>
</comment>
<evidence type="ECO:0000313" key="5">
    <source>
        <dbReference type="Proteomes" id="UP000193986"/>
    </source>
</evidence>
<evidence type="ECO:0000259" key="3">
    <source>
        <dbReference type="Pfam" id="PF03981"/>
    </source>
</evidence>
<dbReference type="Pfam" id="PF03981">
    <property type="entry name" value="Ubiq_cyt_C_chap"/>
    <property type="match status" value="1"/>
</dbReference>